<organism evidence="2 3">
    <name type="scientific">Candidatus Staskawiczbacteria bacterium RIFCSPHIGHO2_12_FULL_38_11</name>
    <dbReference type="NCBI Taxonomy" id="1802209"/>
    <lineage>
        <taxon>Bacteria</taxon>
        <taxon>Candidatus Staskawicziibacteriota</taxon>
    </lineage>
</organism>
<evidence type="ECO:0000259" key="1">
    <source>
        <dbReference type="Pfam" id="PF01996"/>
    </source>
</evidence>
<dbReference type="GO" id="GO:0052618">
    <property type="term" value="F:coenzyme F420-0:L-glutamate ligase activity"/>
    <property type="evidence" value="ECO:0007669"/>
    <property type="project" value="TreeGrafter"/>
</dbReference>
<dbReference type="Gene3D" id="3.30.1330.100">
    <property type="entry name" value="CofE-like"/>
    <property type="match status" value="1"/>
</dbReference>
<dbReference type="AlphaFoldDB" id="A0A1G2I7K1"/>
<evidence type="ECO:0000313" key="3">
    <source>
        <dbReference type="Proteomes" id="UP000179214"/>
    </source>
</evidence>
<dbReference type="EMBL" id="MHOV01000002">
    <property type="protein sequence ID" value="OGZ70773.1"/>
    <property type="molecule type" value="Genomic_DNA"/>
</dbReference>
<accession>A0A1G2I7K1</accession>
<dbReference type="PANTHER" id="PTHR47917">
    <property type="match status" value="1"/>
</dbReference>
<reference evidence="2 3" key="1">
    <citation type="journal article" date="2016" name="Nat. Commun.">
        <title>Thousands of microbial genomes shed light on interconnected biogeochemical processes in an aquifer system.</title>
        <authorList>
            <person name="Anantharaman K."/>
            <person name="Brown C.T."/>
            <person name="Hug L.A."/>
            <person name="Sharon I."/>
            <person name="Castelle C.J."/>
            <person name="Probst A.J."/>
            <person name="Thomas B.C."/>
            <person name="Singh A."/>
            <person name="Wilkins M.J."/>
            <person name="Karaoz U."/>
            <person name="Brodie E.L."/>
            <person name="Williams K.H."/>
            <person name="Hubbard S.S."/>
            <person name="Banfield J.F."/>
        </authorList>
    </citation>
    <scope>NUCLEOTIDE SEQUENCE [LARGE SCALE GENOMIC DNA]</scope>
</reference>
<dbReference type="Proteomes" id="UP000179214">
    <property type="component" value="Unassembled WGS sequence"/>
</dbReference>
<dbReference type="Pfam" id="PF01996">
    <property type="entry name" value="F420_ligase"/>
    <property type="match status" value="1"/>
</dbReference>
<evidence type="ECO:0000313" key="2">
    <source>
        <dbReference type="EMBL" id="OGZ70773.1"/>
    </source>
</evidence>
<gene>
    <name evidence="2" type="ORF">A3F47_00040</name>
</gene>
<dbReference type="PANTHER" id="PTHR47917:SF1">
    <property type="entry name" value="COENZYME F420:L-GLUTAMATE LIGASE"/>
    <property type="match status" value="1"/>
</dbReference>
<dbReference type="InterPro" id="IPR002847">
    <property type="entry name" value="F420-0_gamma-glut_ligase-dom"/>
</dbReference>
<protein>
    <recommendedName>
        <fullName evidence="1">Coenzyme F420:L-glutamate ligase-like domain-containing protein</fullName>
    </recommendedName>
</protein>
<dbReference type="SUPFAM" id="SSF144010">
    <property type="entry name" value="CofE-like"/>
    <property type="match status" value="1"/>
</dbReference>
<comment type="caution">
    <text evidence="2">The sequence shown here is derived from an EMBL/GenBank/DDBJ whole genome shotgun (WGS) entry which is preliminary data.</text>
</comment>
<sequence>MRVTAIKTRAFLPPKDDLLSLIKESFLTTQLKEESIIIITSKIVAIWEGRCIKIEKGISKDDLIKKEADFYIDREEVPSGYVILTLKNNILIPSAGIDESNANGYYILWPKNPTEAAKKIYQFIKKTYKLKKIGVIISDSHCTPLKNGIMGLCIGYYGFYPLRDYRGRKDIFGRELKMTQTNIADSVAVAAVLCMGEGSEQTPIAIAEDIDGVKFGQFNAASDPLIIQKDKDIFAPLINSTKWKKGGKPSNH</sequence>
<proteinExistence type="predicted"/>
<feature type="domain" description="Coenzyme F420:L-glutamate ligase-like" evidence="1">
    <location>
        <begin position="13"/>
        <end position="207"/>
    </location>
</feature>
<name>A0A1G2I7K1_9BACT</name>